<dbReference type="Pfam" id="PF00535">
    <property type="entry name" value="Glycos_transf_2"/>
    <property type="match status" value="1"/>
</dbReference>
<dbReference type="Proteomes" id="UP001500851">
    <property type="component" value="Unassembled WGS sequence"/>
</dbReference>
<dbReference type="InterPro" id="IPR001173">
    <property type="entry name" value="Glyco_trans_2-like"/>
</dbReference>
<protein>
    <recommendedName>
        <fullName evidence="1">Glycosyltransferase 2-like domain-containing protein</fullName>
    </recommendedName>
</protein>
<organism evidence="2 3">
    <name type="scientific">Leucobacter iarius</name>
    <dbReference type="NCBI Taxonomy" id="333963"/>
    <lineage>
        <taxon>Bacteria</taxon>
        <taxon>Bacillati</taxon>
        <taxon>Actinomycetota</taxon>
        <taxon>Actinomycetes</taxon>
        <taxon>Micrococcales</taxon>
        <taxon>Microbacteriaceae</taxon>
        <taxon>Leucobacter</taxon>
    </lineage>
</organism>
<proteinExistence type="predicted"/>
<dbReference type="Gene3D" id="3.90.550.10">
    <property type="entry name" value="Spore Coat Polysaccharide Biosynthesis Protein SpsA, Chain A"/>
    <property type="match status" value="1"/>
</dbReference>
<keyword evidence="3" id="KW-1185">Reference proteome</keyword>
<feature type="domain" description="Glycosyltransferase 2-like" evidence="1">
    <location>
        <begin position="18"/>
        <end position="148"/>
    </location>
</feature>
<evidence type="ECO:0000313" key="2">
    <source>
        <dbReference type="EMBL" id="GAA1780628.1"/>
    </source>
</evidence>
<reference evidence="2 3" key="1">
    <citation type="journal article" date="2019" name="Int. J. Syst. Evol. Microbiol.">
        <title>The Global Catalogue of Microorganisms (GCM) 10K type strain sequencing project: providing services to taxonomists for standard genome sequencing and annotation.</title>
        <authorList>
            <consortium name="The Broad Institute Genomics Platform"/>
            <consortium name="The Broad Institute Genome Sequencing Center for Infectious Disease"/>
            <person name="Wu L."/>
            <person name="Ma J."/>
        </authorList>
    </citation>
    <scope>NUCLEOTIDE SEQUENCE [LARGE SCALE GENOMIC DNA]</scope>
    <source>
        <strain evidence="2 3">JCM 14736</strain>
    </source>
</reference>
<gene>
    <name evidence="2" type="ORF">GCM10009768_06940</name>
</gene>
<dbReference type="CDD" id="cd00761">
    <property type="entry name" value="Glyco_tranf_GTA_type"/>
    <property type="match status" value="1"/>
</dbReference>
<dbReference type="SUPFAM" id="SSF53448">
    <property type="entry name" value="Nucleotide-diphospho-sugar transferases"/>
    <property type="match status" value="1"/>
</dbReference>
<dbReference type="InterPro" id="IPR029044">
    <property type="entry name" value="Nucleotide-diphossugar_trans"/>
</dbReference>
<dbReference type="RefSeq" id="WP_344029354.1">
    <property type="nucleotide sequence ID" value="NZ_BAAAOB010000001.1"/>
</dbReference>
<evidence type="ECO:0000313" key="3">
    <source>
        <dbReference type="Proteomes" id="UP001500851"/>
    </source>
</evidence>
<evidence type="ECO:0000259" key="1">
    <source>
        <dbReference type="Pfam" id="PF00535"/>
    </source>
</evidence>
<sequence>MPDSNGSAAPGLEPVVDVVIAVHTPQRPVRRAVASILEHTDAPVRVTVVVHNTDPEPIREALSEFATDGRLRIEPFVDGIPSPAGPMNRGLELATAEFTSLLGSDDEFAPHAIDRWLAEQRRSGAAAIIARIDYADGPIAPQPPVRPFARGVRHPVRDRLLYRSAPLGLISRARFGDLRLREGFPTGEDLAYSALVWTSGAPVVFAGSFAGYIVNRDGDDRVTATRRPLAADLASVRDLATAPFLAELDGGVRAALAVKLLRVQVLGSLAPRGSSSSALSRDDAEFLSGLLGELRALGPTAESRLSIAERALLEAAQTSDGARFATATADWSRKFTPRGALTRNPLLWFSAQGPLRYGIASMIVGRRGGR</sequence>
<comment type="caution">
    <text evidence="2">The sequence shown here is derived from an EMBL/GenBank/DDBJ whole genome shotgun (WGS) entry which is preliminary data.</text>
</comment>
<accession>A0ABN2LA59</accession>
<dbReference type="EMBL" id="BAAAOB010000001">
    <property type="protein sequence ID" value="GAA1780628.1"/>
    <property type="molecule type" value="Genomic_DNA"/>
</dbReference>
<name>A0ABN2LA59_9MICO</name>